<evidence type="ECO:0000256" key="1">
    <source>
        <dbReference type="SAM" id="Phobius"/>
    </source>
</evidence>
<dbReference type="AlphaFoldDB" id="A0A0S4L9T3"/>
<evidence type="ECO:0008006" key="4">
    <source>
        <dbReference type="Google" id="ProtNLM"/>
    </source>
</evidence>
<keyword evidence="3" id="KW-1185">Reference proteome</keyword>
<dbReference type="Pfam" id="PF19588">
    <property type="entry name" value="SxtJ"/>
    <property type="match status" value="1"/>
</dbReference>
<evidence type="ECO:0000313" key="2">
    <source>
        <dbReference type="EMBL" id="CUS32582.1"/>
    </source>
</evidence>
<accession>A0A0S4L9T3</accession>
<evidence type="ECO:0000313" key="3">
    <source>
        <dbReference type="Proteomes" id="UP000199032"/>
    </source>
</evidence>
<feature type="transmembrane region" description="Helical" evidence="1">
    <location>
        <begin position="17"/>
        <end position="35"/>
    </location>
</feature>
<dbReference type="EMBL" id="CZQA01000001">
    <property type="protein sequence ID" value="CUS32582.1"/>
    <property type="molecule type" value="Genomic_DNA"/>
</dbReference>
<name>A0A0S4L9T3_9BACT</name>
<protein>
    <recommendedName>
        <fullName evidence="4">SxtJ</fullName>
    </recommendedName>
</protein>
<keyword evidence="1" id="KW-0812">Transmembrane</keyword>
<keyword evidence="1" id="KW-1133">Transmembrane helix</keyword>
<gene>
    <name evidence="2" type="ORF">COMA1_10699</name>
</gene>
<proteinExistence type="predicted"/>
<dbReference type="RefSeq" id="WP_090743737.1">
    <property type="nucleotide sequence ID" value="NZ_CZQA01000001.1"/>
</dbReference>
<feature type="transmembrane region" description="Helical" evidence="1">
    <location>
        <begin position="68"/>
        <end position="93"/>
    </location>
</feature>
<dbReference type="OrthoDB" id="9790341at2"/>
<sequence length="135" mass="15378">MMNQQGQQPTTKDLRQFGLLVGGVLTVIGVWPVLFRSESPRIWTLMFGSLLIVLGTAVPQSLKQVHHVWMKIGHVLGAINTRIILGVIYYLLLTPMGLGMRLMGKDSMHRVFAQEADTYRVLRAPRPRQHMRNQF</sequence>
<keyword evidence="1" id="KW-0472">Membrane</keyword>
<dbReference type="STRING" id="1742972.COMA1_10699"/>
<organism evidence="2 3">
    <name type="scientific">Candidatus Nitrospira nitrosa</name>
    <dbReference type="NCBI Taxonomy" id="1742972"/>
    <lineage>
        <taxon>Bacteria</taxon>
        <taxon>Pseudomonadati</taxon>
        <taxon>Nitrospirota</taxon>
        <taxon>Nitrospiria</taxon>
        <taxon>Nitrospirales</taxon>
        <taxon>Nitrospiraceae</taxon>
        <taxon>Nitrospira</taxon>
    </lineage>
</organism>
<dbReference type="Proteomes" id="UP000199032">
    <property type="component" value="Unassembled WGS sequence"/>
</dbReference>
<reference evidence="2 3" key="1">
    <citation type="submission" date="2015-10" db="EMBL/GenBank/DDBJ databases">
        <authorList>
            <person name="Gilbert D.G."/>
        </authorList>
    </citation>
    <scope>NUCLEOTIDE SEQUENCE [LARGE SCALE GENOMIC DNA]</scope>
    <source>
        <strain evidence="2">COMA1</strain>
    </source>
</reference>
<dbReference type="InterPro" id="IPR045781">
    <property type="entry name" value="SxtJ"/>
</dbReference>
<feature type="transmembrane region" description="Helical" evidence="1">
    <location>
        <begin position="42"/>
        <end position="62"/>
    </location>
</feature>